<feature type="compositionally biased region" description="Low complexity" evidence="5">
    <location>
        <begin position="120"/>
        <end position="142"/>
    </location>
</feature>
<dbReference type="PROSITE" id="PS52012">
    <property type="entry name" value="CFEM"/>
    <property type="match status" value="1"/>
</dbReference>
<feature type="domain" description="CFEM" evidence="7">
    <location>
        <begin position="24"/>
        <end position="133"/>
    </location>
</feature>
<evidence type="ECO:0000256" key="4">
    <source>
        <dbReference type="ARBA" id="ARBA00023157"/>
    </source>
</evidence>
<keyword evidence="9" id="KW-1185">Reference proteome</keyword>
<evidence type="ECO:0000313" key="9">
    <source>
        <dbReference type="Proteomes" id="UP000054477"/>
    </source>
</evidence>
<evidence type="ECO:0000313" key="8">
    <source>
        <dbReference type="EMBL" id="KIJ93339.1"/>
    </source>
</evidence>
<gene>
    <name evidence="8" type="ORF">K443DRAFT_112214</name>
</gene>
<dbReference type="Pfam" id="PF05730">
    <property type="entry name" value="CFEM"/>
    <property type="match status" value="1"/>
</dbReference>
<comment type="subcellular location">
    <subcellularLocation>
        <location evidence="1">Secreted</location>
    </subcellularLocation>
</comment>
<sequence>DLGWTSTPTTSMSGDSSYTGTGLQFYDSPGESPSYASLLAHTLFSRQSIPACLSTCLANADLGGCVATDNACLCKSQVFVTGVATCVYQACTGADLTAAFNDAEQLCLAVGVTLSAVPPGSTTTTGASSPATTSGRSSSTSSNGANRKSTVMVGPIVGGVVGFLALVFFVVGLIWFWKSRRKRVRWSTSPPSAEHSPILPSSIVEPFRIPSAAPQNSGQLQSSNKPISSGELPASPSLKQVEATRGLSPTTTQTPSPIQQSSSSASTPIGGLYSDAMVGSGSRMVLHQDSGIRLPRQAGEDGVVVEMPPLYTPS</sequence>
<feature type="non-terminal residue" evidence="8">
    <location>
        <position position="1"/>
    </location>
</feature>
<dbReference type="GO" id="GO:0005576">
    <property type="term" value="C:extracellular region"/>
    <property type="evidence" value="ECO:0007669"/>
    <property type="project" value="UniProtKB-SubCell"/>
</dbReference>
<reference evidence="8 9" key="1">
    <citation type="submission" date="2014-04" db="EMBL/GenBank/DDBJ databases">
        <authorList>
            <consortium name="DOE Joint Genome Institute"/>
            <person name="Kuo A."/>
            <person name="Kohler A."/>
            <person name="Nagy L.G."/>
            <person name="Floudas D."/>
            <person name="Copeland A."/>
            <person name="Barry K.W."/>
            <person name="Cichocki N."/>
            <person name="Veneault-Fourrey C."/>
            <person name="LaButti K."/>
            <person name="Lindquist E.A."/>
            <person name="Lipzen A."/>
            <person name="Lundell T."/>
            <person name="Morin E."/>
            <person name="Murat C."/>
            <person name="Sun H."/>
            <person name="Tunlid A."/>
            <person name="Henrissat B."/>
            <person name="Grigoriev I.V."/>
            <person name="Hibbett D.S."/>
            <person name="Martin F."/>
            <person name="Nordberg H.P."/>
            <person name="Cantor M.N."/>
            <person name="Hua S.X."/>
        </authorList>
    </citation>
    <scope>NUCLEOTIDE SEQUENCE [LARGE SCALE GENOMIC DNA]</scope>
    <source>
        <strain evidence="8 9">LaAM-08-1</strain>
    </source>
</reference>
<dbReference type="Proteomes" id="UP000054477">
    <property type="component" value="Unassembled WGS sequence"/>
</dbReference>
<protein>
    <recommendedName>
        <fullName evidence="7">CFEM domain-containing protein</fullName>
    </recommendedName>
</protein>
<reference evidence="9" key="2">
    <citation type="submission" date="2015-01" db="EMBL/GenBank/DDBJ databases">
        <title>Evolutionary Origins and Diversification of the Mycorrhizal Mutualists.</title>
        <authorList>
            <consortium name="DOE Joint Genome Institute"/>
            <consortium name="Mycorrhizal Genomics Consortium"/>
            <person name="Kohler A."/>
            <person name="Kuo A."/>
            <person name="Nagy L.G."/>
            <person name="Floudas D."/>
            <person name="Copeland A."/>
            <person name="Barry K.W."/>
            <person name="Cichocki N."/>
            <person name="Veneault-Fourrey C."/>
            <person name="LaButti K."/>
            <person name="Lindquist E.A."/>
            <person name="Lipzen A."/>
            <person name="Lundell T."/>
            <person name="Morin E."/>
            <person name="Murat C."/>
            <person name="Riley R."/>
            <person name="Ohm R."/>
            <person name="Sun H."/>
            <person name="Tunlid A."/>
            <person name="Henrissat B."/>
            <person name="Grigoriev I.V."/>
            <person name="Hibbett D.S."/>
            <person name="Martin F."/>
        </authorList>
    </citation>
    <scope>NUCLEOTIDE SEQUENCE [LARGE SCALE GENOMIC DNA]</scope>
    <source>
        <strain evidence="9">LaAM-08-1</strain>
    </source>
</reference>
<accession>A0A0C9WIQ2</accession>
<evidence type="ECO:0000259" key="7">
    <source>
        <dbReference type="PROSITE" id="PS52012"/>
    </source>
</evidence>
<evidence type="ECO:0000256" key="6">
    <source>
        <dbReference type="SAM" id="Phobius"/>
    </source>
</evidence>
<organism evidence="8 9">
    <name type="scientific">Laccaria amethystina LaAM-08-1</name>
    <dbReference type="NCBI Taxonomy" id="1095629"/>
    <lineage>
        <taxon>Eukaryota</taxon>
        <taxon>Fungi</taxon>
        <taxon>Dikarya</taxon>
        <taxon>Basidiomycota</taxon>
        <taxon>Agaricomycotina</taxon>
        <taxon>Agaricomycetes</taxon>
        <taxon>Agaricomycetidae</taxon>
        <taxon>Agaricales</taxon>
        <taxon>Agaricineae</taxon>
        <taxon>Hydnangiaceae</taxon>
        <taxon>Laccaria</taxon>
    </lineage>
</organism>
<feature type="region of interest" description="Disordered" evidence="5">
    <location>
        <begin position="209"/>
        <end position="276"/>
    </location>
</feature>
<evidence type="ECO:0000256" key="3">
    <source>
        <dbReference type="ARBA" id="ARBA00022729"/>
    </source>
</evidence>
<keyword evidence="4" id="KW-1015">Disulfide bond</keyword>
<feature type="compositionally biased region" description="Low complexity" evidence="5">
    <location>
        <begin position="248"/>
        <end position="268"/>
    </location>
</feature>
<dbReference type="EMBL" id="KN838850">
    <property type="protein sequence ID" value="KIJ93339.1"/>
    <property type="molecule type" value="Genomic_DNA"/>
</dbReference>
<keyword evidence="6" id="KW-1133">Transmembrane helix</keyword>
<evidence type="ECO:0000256" key="5">
    <source>
        <dbReference type="SAM" id="MobiDB-lite"/>
    </source>
</evidence>
<keyword evidence="2" id="KW-0964">Secreted</keyword>
<feature type="region of interest" description="Disordered" evidence="5">
    <location>
        <begin position="288"/>
        <end position="314"/>
    </location>
</feature>
<proteinExistence type="predicted"/>
<dbReference type="STRING" id="1095629.A0A0C9WIQ2"/>
<feature type="compositionally biased region" description="Polar residues" evidence="5">
    <location>
        <begin position="213"/>
        <end position="227"/>
    </location>
</feature>
<feature type="transmembrane region" description="Helical" evidence="6">
    <location>
        <begin position="156"/>
        <end position="177"/>
    </location>
</feature>
<evidence type="ECO:0000256" key="1">
    <source>
        <dbReference type="ARBA" id="ARBA00004613"/>
    </source>
</evidence>
<dbReference type="HOGENOM" id="CLU_887259_0_0_1"/>
<dbReference type="InterPro" id="IPR008427">
    <property type="entry name" value="Extracellular_membr_CFEM_dom"/>
</dbReference>
<dbReference type="SMART" id="SM00747">
    <property type="entry name" value="CFEM"/>
    <property type="match status" value="1"/>
</dbReference>
<evidence type="ECO:0000256" key="2">
    <source>
        <dbReference type="ARBA" id="ARBA00022525"/>
    </source>
</evidence>
<keyword evidence="6" id="KW-0472">Membrane</keyword>
<dbReference type="AlphaFoldDB" id="A0A0C9WIQ2"/>
<dbReference type="OrthoDB" id="3065412at2759"/>
<feature type="region of interest" description="Disordered" evidence="5">
    <location>
        <begin position="120"/>
        <end position="148"/>
    </location>
</feature>
<keyword evidence="3" id="KW-0732">Signal</keyword>
<name>A0A0C9WIQ2_9AGAR</name>
<keyword evidence="6" id="KW-0812">Transmembrane</keyword>